<keyword evidence="7" id="KW-0511">Multifunctional enzyme</keyword>
<dbReference type="InterPro" id="IPR020843">
    <property type="entry name" value="ER"/>
</dbReference>
<dbReference type="Pfam" id="PF02801">
    <property type="entry name" value="Ketoacyl-synt_C"/>
    <property type="match status" value="3"/>
</dbReference>
<feature type="region of interest" description="N-terminal hotdog fold" evidence="14">
    <location>
        <begin position="2845"/>
        <end position="2965"/>
    </location>
</feature>
<accession>A0A7Z0WJ46</accession>
<dbReference type="Gene3D" id="3.40.47.10">
    <property type="match status" value="3"/>
</dbReference>
<sequence>MSDHDKLREYLRRAIGEAQEARRRLHDVEEHYTEPIAIVGMACRYPGGVRSPEDLWRLVMEETDAIGEFPTDRGWDLDALYDPDPDRAGTCYTRNGGFLADALDFDADLFGISRREALAMDPQQRLLLESSWEALEDAGLDPLALKGSRTGVFAGVMYHDYAGRLPTIPAELEGYLGSGSAGSVATGRLAYTFGFEGPAVTVDTACSSSLVTLHLAAQSLRSGDCGLALAGGVTVMSTPDVFVEFSRQRGLSVDGRCKAFGAGADGTGWSEGVGMLVLERLSDARRNGHRVLAVVRGSAVNQDGASNGLTAPNGPSQQRLVLRALANARLSTVDVDLLEGHGTGTSLGDPIEAQALLATYGQDRVGPVWLGSLKSNIGHAQAAAGVGGVIKTVMALRHGVMPRTLHVDEPSSHVDWSSGAVSLLAESREWPVVDRPRRGAVSAFGVSGTNAHVILEQAEEPAQTDELPQDGPPTPAAVPFVLSGHTEDALRARAAQLRDRLRDSPDEVADVAFSLAGRTSMEHRAVVVGRDRGELLDGLSSLSLTGVADLGGKVVFVFPGQGAQWVGMGRDLLSESTVFAARMRECADAFSGLVPWDLFEVLDDAAALERDDVVQPASWAVMVSLAEVWRSAGVAPDAVVGHSQGEIAAAVVAGALSLRAGAEVVVRRGRAIAEVLTDHGGMLSVGLPADVVAARVAGRDLAVVAVNGPRSVAVAGGSSALAELATECVAEGVPARRVPIGYASHTARVEDVRERVLTDLSGIVPASAEVPMLSTVTGEWLTGTEVDAEYWFANLRQPVRFAAGVLALAEQGFSAFVEMSPHPVLTYGTQELLEEVGHDAVVTGTLRRGEGGLARFLLSAAELHVRGFSPKWTELLPGRRRVDLPAYPFQRRRYWWDATNADGADGTGHPLLGAAVPLADADGTVFTSRLSVATHPWLADHTVGGRVWLPGTAFVELAGRAGDHVGCGHLTELTVVAPLELPDRGAVRLQVAVGAPDDHGARSVAIFSSADNGERTGERTGEWTRHATGVLATSQPGPRHGFAAQWPPPGAQPVPLDGLHADLAAAGLAYGPTFQGLHAAWRRGDEVFAEVRLAEPAQGDAERFGLHPAALDAAVRAFGLTATISGEQTRLPFTWSGVTLHAVGAAVLRARIVSTGPDTASIDLADAAGNAVATVESLAFRAISATTAAQRHDAPLRVDWVAPTTALVPVDPTSVVVVGGADERDAVLRGLDVLRGDQDPLVIVTGSATTDPVAAAVGGLVRAAQAEQPGRIVLVESDHTDADTLAGLALPADEPQVALRDNAVSVPRLVRARETLPQPSWRLNLVGLSGLDDLGFVAHEPPPLEPGQVRIAVRAAGMNFRDVLLALGVIDGHDDPRGEAAGVVTEVGAEVTDLVPGERVFGLVEGAFAPTAVTDRRMLARVPDGWSYRRAAALPIAYLTASFGLVDLAGLGRGASVLVHGAAGGVGMAAVRLAQHLGAEVYGTASEGKWDALRASGLDDEHLASSRTLEFADRFPPVDVVLNSLSGEFVDASARLVKPGGWLLEMGKTDIREPDSFPGITYRAFDLAEASPERMGALLAEVVALDADLPVTAWDIRDAVGAFRSMQQARHVGKNVFTVPRAIDQDGTVLITGGTGALGRLVAGHLAAAHGVRRLVLASRGGGTVEPIEGAEVEVVACDLADRAQTERLLAAIPDLTAVVHAAGVLDDAVIGELTPDRVDRVLAPKVDAAHHLDELTRDRDLAAFVVFSSAAGVFGGPGQGNYAAANAALDAVARRRRAAGLPALSLAWGMWERASGMTGHLTETDLRRLRRAGAAPLSDEEGLALFDAALRQTAAAVVPVKLDTAGLRGEVPPLLRGLVRPSVRRGVADARPGQHGTLAQRLATLPEAERLGAVLAVVRAEVAAVLGLGTADSVSASRAFREMGLDSLTAVELRNRLAAASGLRLPATTVFDHPSATRLARRLLDDLGTAAPGARPAPAPAPVVTDEPIAIVGMACRFPGGVRSPEDLWHLVSTGGDAIGDFPTDRGWDTSVAATTTRQGGFLDGAGDFDPDFFGLSPREALAMDPQQRLLLEVSWEAFERAGIRPGRLRGSRTGVFVGGMRQDYGPRLHDEAGDSTGYLLTGSAASVLSGRISYVFGLEGPAVTVDTACSSSLVALHLAGQSLRGGECDVALAGGVTVMASPGTFVEFSRQGGLAPDGRCKSFAAAADGTGWSEGVGVLVVERLSDARRNGHRVLGVVRGSAVNQDGASNGLTAPNGPAQERVIRAALHTAGLTPSEVDAGEAHGTGTRLGDPIEANAVLATYGQDRAAPFWLGSVKSNIGHTQAAAGVAGVIKMVQAMRHGVLPATLHVDEPSAHVDWSAGAVALLTEQVPWPSTGRPRRAGVSSFGVSGTNAHVIVEQAQEQAAERTVEPVTDEPADEPVALPWLLAATDDATLRAAAGALRPLVDTAADHDLAYALATTREPLRHRAVLLGADRARLLDQLAAGNADPRIVTGTAVDTGLAVLFPGQGSQRVGMGQRLYAANPAFAAAFDEVCAVLDRQLDRPLREVVFGDADLLDRTGYTQPALFAVEVALFRLVESYGLRPDAVAGHSVGDLAAAHVAGVLDLADAATLVAVRGRLMQELPAGGAMASVEATEDEVRARIAELGGATVDIAAVNGPTAVVVSGDEDAVAAVVESFRADARRTKRLRTSHAFHSSHMEPMLDELRSVAAGLSYREPAITMVAGDVTDPEFWVRHVRATVRFADTLDALRERGVGTFLEVGPGGVLAALVDDGVAVPLLRAALDEPDSVWRAVAELHVRGVEVDWDRVLDGRGRPVDLPTYPFRHRRFWLPSSSPGGDRHPLLDSVVELADGGLVATGTLSTSTHAWLDDHRVGELVVFPGTAYLELVLHVGERAGAGVVDELTLHEPLVFAEDETVVQISLDAPDERGRRSVAVHARGRDGESWTRHASGVLSGVSSEDSGARPAAPDWPAGGERVDLVELYATLVDHGLRHGPAFGGLHALRRHDGELLAEVELVEQTAPDGFEVHPALLDAALHGVAAPGFATEETGAALPFSFRGVRLHATGATRLRVRLRREDSGVVSVRAVDAAGTPVLTIDELAFAPMPTGGVTARGLSRVDWQPLELPVAPLADVDPVLLLAGDDDPVTAAHAIASRALDLVTADQPVVVVTRGAVMAGAEFPAATAWGLVRAAQAERPDRFVLVDLDPDGDWSDAEDAATSGWRRLAARAAALGEPQVAVRDGQAFVPRPVRATVAGAPGCGAGDTVLVTGGTGALGRLVARHLVVARGVRRLVLTSRRGGADDLVAELAGHGAHVTVAACDVADRDALRELLTQHPPTAVVHAAGVLDDGALATMTPRRLAAVMAPKVDGAWHLHELTRDLDLTAFVLFSSVAGVLGSPGQTNYAAANAFLDALAEHRAELGLPAVSLAWGPWEQSDGMAAGLDDVARSRLARAGVGTLSQDDGLALFDLAHASDTPVLLAMSGGAPPRRARRRPSATGGQPRDRILAAVDPEQVALELVRTEVATVLGHASPEAIVAERAFTELGLDSLTAVELRNGLTAATGLALPATMVFDHPTPAAVGRFLVAELLGEDVAEQARVVARDDEPVAIVGMACRYPGGVRTPDELWTLVERGGDAIGGFPTDRGWDVDGIYDPDPERAGRTYTRSGGFLYGAAEFDAEFFGVSPREALAMDPQQRLLLESSWEALEHAGLDPLALKGSRTGVFAGLMYHDYVASLGDTIGDLEGYVGTGTSGSVASGRVSYTFGFEGPAVTVDTACSSSLVALHLAAKSLRDGECDYALAGGATVMSTPGTFVEFSRQRGLSPDGRCRSFSADANGVGWAEGAGMVLLERLSDARRNGHRVLAVVRGSAVNQDGASNGLTAPNGPSQQRVIREALRTAGLSTSDVDAIEAHGTGTSLGDPIEAQALLATYGRDRETPLWLGSVKSNIGHTQAAAGVAGVIKMVQAMRHGVLPRTLHADEPTSHVDWSGGTVALLTESTPWPDLRRPRRAGVSSFGISGTNAHVIIEQAPAATGPASTGEPGPAALPVLLTARTPEALRRRAADLLSSVDSEGVSLAEVAATVARRAVFEHRAVLVAAGLDELRDALRALATGVEAPNLVTGHAKATRVATFVFPGQGSQWVGMARELLDESPVFAERMRECAQVLSTLVPWDLYDVLADPAALERVEVVQPVLWAVMVSLAAVWSWLGVTPRAVVGHSQGEVAAAVVAGGLSLADGARVVVVRSRLVAELAAGSGGMASVGRPAEELPDLDGVWVAAVNGPATTIVSGTAAGLDALTAWCAERAVWMRPIAVDYASHSPLMAALREPLVDELAGIRPVPGEVEFRSTVSAEAIDTATLDGEYWYRNLREPVRFADAVAELAGDVFVELSPHSVLVAGIGDTARDALGVGTLRRDDGGLARVLASAASAWVAGVAVDWSRAVPAAAQVDLPGYAFDHRRYWPDAVRPAHGGSAIDGAFWDLVDRADAEELARTLGVTDPRQVDAVLPALSAWRRGAVEGSETDEHRYRVEWRPAPEPAARLAGTWLLAGAEADAGEDTALAGALRAGGATVVPVADPATVGLAAAENGPIAGILSTWDAVRTLVLVRAALDTEVAAPVWCLTAGAVSVHADDPLGDVRQAQVWGLGRTVALEHPELWGGLVDLPAAGGTRVLDRLVSVLAAAGEEDQLAVRESGVFVRRLVRAPLLGRGSPGWRPSGTVLLGGQAPEVAAWLVDNGAERVLVHGRDELSDVAVTAVVYVPDSLAANAIPDLDPKVFADQVDQVTGPAEELDRLAEDAEVFVVFSSVAGVWGGAWQGAHAAANAHLDGLAQRRRARGRSTVAIAWGLWDHDVDDVEQARRDQLARRGVRVLPRDVALRAMSSAVAAGDTTVSIADIDWPVFAPAFAAARARPLLAEIVAAAEPEPERTGGDPIAARLVGLDATERRTVLLDLVREQVAGVLGHRGGEEVATDRAFRELGFDSLAAVELRNRLATRTGLTLPPTVVFDHPTVHDLAESLLAGLTPAPPAASETPDAELDRLVARLAEADPAERVRLARRLRSIGDELGGSAERPGVGIAEFVGAATDEEMFAFIDEEIGEHEL</sequence>
<dbReference type="SMART" id="SM00822">
    <property type="entry name" value="PKS_KR"/>
    <property type="match status" value="3"/>
</dbReference>
<organism evidence="20 21">
    <name type="scientific">Actinophytocola xinjiangensis</name>
    <dbReference type="NCBI Taxonomy" id="485602"/>
    <lineage>
        <taxon>Bacteria</taxon>
        <taxon>Bacillati</taxon>
        <taxon>Actinomycetota</taxon>
        <taxon>Actinomycetes</taxon>
        <taxon>Pseudonocardiales</taxon>
        <taxon>Pseudonocardiaceae</taxon>
    </lineage>
</organism>
<dbReference type="InterPro" id="IPR001227">
    <property type="entry name" value="Ac_transferase_dom_sf"/>
</dbReference>
<dbReference type="GO" id="GO:0031177">
    <property type="term" value="F:phosphopantetheine binding"/>
    <property type="evidence" value="ECO:0007669"/>
    <property type="project" value="InterPro"/>
</dbReference>
<dbReference type="CDD" id="cd08956">
    <property type="entry name" value="KR_3_FAS_SDR_x"/>
    <property type="match status" value="2"/>
</dbReference>
<dbReference type="InterPro" id="IPR057326">
    <property type="entry name" value="KR_dom"/>
</dbReference>
<dbReference type="InterPro" id="IPR020807">
    <property type="entry name" value="PKS_DH"/>
</dbReference>
<evidence type="ECO:0000313" key="20">
    <source>
        <dbReference type="EMBL" id="OLF07338.1"/>
    </source>
</evidence>
<dbReference type="InterPro" id="IPR016035">
    <property type="entry name" value="Acyl_Trfase/lysoPLipase"/>
</dbReference>
<dbReference type="Pfam" id="PF08990">
    <property type="entry name" value="Docking"/>
    <property type="match status" value="1"/>
</dbReference>
<dbReference type="Gene3D" id="3.10.129.110">
    <property type="entry name" value="Polyketide synthase dehydratase"/>
    <property type="match status" value="2"/>
</dbReference>
<dbReference type="InterPro" id="IPR049900">
    <property type="entry name" value="PKS_mFAS_DH"/>
</dbReference>
<dbReference type="PROSITE" id="PS52019">
    <property type="entry name" value="PKS_MFAS_DH"/>
    <property type="match status" value="2"/>
</dbReference>
<evidence type="ECO:0000259" key="18">
    <source>
        <dbReference type="PROSITE" id="PS52004"/>
    </source>
</evidence>
<dbReference type="InterPro" id="IPR041618">
    <property type="entry name" value="PKS_DE"/>
</dbReference>
<dbReference type="InterPro" id="IPR014030">
    <property type="entry name" value="Ketoacyl_synth_N"/>
</dbReference>
<keyword evidence="4" id="KW-0808">Transferase</keyword>
<evidence type="ECO:0000256" key="6">
    <source>
        <dbReference type="ARBA" id="ARBA00023194"/>
    </source>
</evidence>
<evidence type="ECO:0000256" key="5">
    <source>
        <dbReference type="ARBA" id="ARBA00022737"/>
    </source>
</evidence>
<dbReference type="Proteomes" id="UP000185696">
    <property type="component" value="Unassembled WGS sequence"/>
</dbReference>
<dbReference type="InterPro" id="IPR015083">
    <property type="entry name" value="NorB/c/GfsB-D-like_docking"/>
</dbReference>
<dbReference type="PROSITE" id="PS52004">
    <property type="entry name" value="KS3_2"/>
    <property type="match status" value="3"/>
</dbReference>
<evidence type="ECO:0000256" key="8">
    <source>
        <dbReference type="ARBA" id="ARBA00023315"/>
    </source>
</evidence>
<dbReference type="InterPro" id="IPR016039">
    <property type="entry name" value="Thiolase-like"/>
</dbReference>
<feature type="domain" description="Ketosynthase family 3 (KS3)" evidence="18">
    <location>
        <begin position="33"/>
        <end position="457"/>
    </location>
</feature>
<feature type="region of interest" description="N-terminal hotdog fold" evidence="14">
    <location>
        <begin position="909"/>
        <end position="1038"/>
    </location>
</feature>
<dbReference type="Pfam" id="PF00550">
    <property type="entry name" value="PP-binding"/>
    <property type="match status" value="3"/>
</dbReference>
<feature type="active site" description="Proton acceptor; for dehydratase activity" evidence="14">
    <location>
        <position position="2876"/>
    </location>
</feature>
<dbReference type="InterPro" id="IPR013968">
    <property type="entry name" value="PKS_KR"/>
</dbReference>
<keyword evidence="21" id="KW-1185">Reference proteome</keyword>
<dbReference type="InterPro" id="IPR009081">
    <property type="entry name" value="PP-bd_ACP"/>
</dbReference>
<feature type="active site" description="Proton acceptor; for dehydratase activity" evidence="14">
    <location>
        <position position="941"/>
    </location>
</feature>
<dbReference type="Pfam" id="PF21089">
    <property type="entry name" value="PKS_DH_N"/>
    <property type="match status" value="2"/>
</dbReference>
<comment type="subunit">
    <text evidence="12">Homodimer. Erythronolide synthase is composed of EryAI, EryAII and EryAIII multimodular (2 modules) polypeptides each coding for a functional synthase subunit which participates in 2 of the six FAS-like elongation steps required for formation of the polyketide. Module 1, 2, 3, 4, 5, and 6 participating in biosynthesis steps 1, 2, 3, 4, 5, and 6, respectively.</text>
</comment>
<dbReference type="InterPro" id="IPR042104">
    <property type="entry name" value="PKS_dehydratase_sf"/>
</dbReference>
<keyword evidence="6" id="KW-0045">Antibiotic biosynthesis</keyword>
<dbReference type="SMART" id="SM00827">
    <property type="entry name" value="PKS_AT"/>
    <property type="match status" value="3"/>
</dbReference>
<feature type="active site" description="Proton donor; for dehydratase activity" evidence="14">
    <location>
        <position position="3038"/>
    </location>
</feature>
<dbReference type="InterPro" id="IPR036736">
    <property type="entry name" value="ACP-like_sf"/>
</dbReference>
<dbReference type="Pfam" id="PF18369">
    <property type="entry name" value="PKS_DE"/>
    <property type="match status" value="1"/>
</dbReference>
<dbReference type="SUPFAM" id="SSF52151">
    <property type="entry name" value="FabD/lysophospholipase-like"/>
    <property type="match status" value="3"/>
</dbReference>
<evidence type="ECO:0000256" key="2">
    <source>
        <dbReference type="ARBA" id="ARBA00022450"/>
    </source>
</evidence>
<evidence type="ECO:0000256" key="13">
    <source>
        <dbReference type="ARBA" id="ARBA00066981"/>
    </source>
</evidence>
<keyword evidence="2" id="KW-0596">Phosphopantetheine</keyword>
<reference evidence="20 21" key="1">
    <citation type="submission" date="2016-12" db="EMBL/GenBank/DDBJ databases">
        <title>The draft genome sequence of Actinophytocola xinjiangensis.</title>
        <authorList>
            <person name="Wang W."/>
            <person name="Yuan L."/>
        </authorList>
    </citation>
    <scope>NUCLEOTIDE SEQUENCE [LARGE SCALE GENOMIC DNA]</scope>
    <source>
        <strain evidence="20 21">CGMCC 4.4663</strain>
    </source>
</reference>
<evidence type="ECO:0000256" key="14">
    <source>
        <dbReference type="PROSITE-ProRule" id="PRU01363"/>
    </source>
</evidence>
<proteinExistence type="predicted"/>
<dbReference type="Gene3D" id="3.90.180.10">
    <property type="entry name" value="Medium-chain alcohol dehydrogenases, catalytic domain"/>
    <property type="match status" value="1"/>
</dbReference>
<dbReference type="Gene3D" id="1.10.1200.10">
    <property type="entry name" value="ACP-like"/>
    <property type="match status" value="3"/>
</dbReference>
<evidence type="ECO:0000313" key="21">
    <source>
        <dbReference type="Proteomes" id="UP000185696"/>
    </source>
</evidence>
<dbReference type="SUPFAM" id="SSF50129">
    <property type="entry name" value="GroES-like"/>
    <property type="match status" value="1"/>
</dbReference>
<feature type="domain" description="Carrier" evidence="17">
    <location>
        <begin position="3519"/>
        <end position="3594"/>
    </location>
</feature>
<dbReference type="CDD" id="cd00833">
    <property type="entry name" value="PKS"/>
    <property type="match status" value="3"/>
</dbReference>
<dbReference type="InterPro" id="IPR032821">
    <property type="entry name" value="PKS_assoc"/>
</dbReference>
<comment type="pathway">
    <text evidence="11">Antibiotic biosynthesis; erythromycin biosynthesis.</text>
</comment>
<dbReference type="SMART" id="SM00825">
    <property type="entry name" value="PKS_KS"/>
    <property type="match status" value="3"/>
</dbReference>
<dbReference type="Gene3D" id="6.10.140.1830">
    <property type="match status" value="1"/>
</dbReference>
<evidence type="ECO:0000256" key="7">
    <source>
        <dbReference type="ARBA" id="ARBA00023268"/>
    </source>
</evidence>
<keyword evidence="3" id="KW-0597">Phosphoprotein</keyword>
<evidence type="ECO:0000256" key="11">
    <source>
        <dbReference type="ARBA" id="ARBA00060622"/>
    </source>
</evidence>
<dbReference type="InterPro" id="IPR006162">
    <property type="entry name" value="Ppantetheine_attach_site"/>
</dbReference>
<comment type="function">
    <text evidence="10">Involved in the biosynthesis of antibiotic erythromycin via the biosynthesis of its aglycone precursor, 6-deoxyerythronolide B (6-dEB).</text>
</comment>
<feature type="domain" description="PKS/mFAS DH" evidence="19">
    <location>
        <begin position="909"/>
        <end position="1189"/>
    </location>
</feature>
<keyword evidence="5" id="KW-0677">Repeat</keyword>
<evidence type="ECO:0000256" key="15">
    <source>
        <dbReference type="SAM" id="Coils"/>
    </source>
</evidence>
<dbReference type="InterPro" id="IPR016036">
    <property type="entry name" value="Malonyl_transacylase_ACP-bd"/>
</dbReference>
<dbReference type="SMART" id="SM00823">
    <property type="entry name" value="PKS_PP"/>
    <property type="match status" value="3"/>
</dbReference>
<dbReference type="PANTHER" id="PTHR43775">
    <property type="entry name" value="FATTY ACID SYNTHASE"/>
    <property type="match status" value="1"/>
</dbReference>
<feature type="region of interest" description="C-terminal hotdog fold" evidence="14">
    <location>
        <begin position="2979"/>
        <end position="3116"/>
    </location>
</feature>
<dbReference type="InterPro" id="IPR049551">
    <property type="entry name" value="PKS_DH_C"/>
</dbReference>
<comment type="cofactor">
    <cofactor evidence="1">
        <name>pantetheine 4'-phosphate</name>
        <dbReference type="ChEBI" id="CHEBI:47942"/>
    </cofactor>
</comment>
<dbReference type="GO" id="GO:0047879">
    <property type="term" value="F:erythronolide synthase activity"/>
    <property type="evidence" value="ECO:0007669"/>
    <property type="project" value="UniProtKB-EC"/>
</dbReference>
<dbReference type="InterPro" id="IPR036291">
    <property type="entry name" value="NAD(P)-bd_dom_sf"/>
</dbReference>
<dbReference type="EC" id="2.3.1.94" evidence="13"/>
<dbReference type="CDD" id="cd08952">
    <property type="entry name" value="KR_1_SDR_x"/>
    <property type="match status" value="1"/>
</dbReference>
<feature type="region of interest" description="C-terminal hotdog fold" evidence="14">
    <location>
        <begin position="1051"/>
        <end position="1189"/>
    </location>
</feature>
<dbReference type="InterPro" id="IPR018201">
    <property type="entry name" value="Ketoacyl_synth_AS"/>
</dbReference>
<evidence type="ECO:0000259" key="17">
    <source>
        <dbReference type="PROSITE" id="PS50075"/>
    </source>
</evidence>
<feature type="domain" description="Ketosynthase family 3 (KS3)" evidence="18">
    <location>
        <begin position="1987"/>
        <end position="2402"/>
    </location>
</feature>
<feature type="domain" description="Ketosynthase family 3 (KS3)" evidence="18">
    <location>
        <begin position="3610"/>
        <end position="4034"/>
    </location>
</feature>
<dbReference type="EMBL" id="MSIF01000016">
    <property type="protein sequence ID" value="OLF07338.1"/>
    <property type="molecule type" value="Genomic_DNA"/>
</dbReference>
<dbReference type="InterPro" id="IPR014043">
    <property type="entry name" value="Acyl_transferase_dom"/>
</dbReference>
<dbReference type="InterPro" id="IPR011032">
    <property type="entry name" value="GroES-like_sf"/>
</dbReference>
<dbReference type="GO" id="GO:0004315">
    <property type="term" value="F:3-oxoacyl-[acyl-carrier-protein] synthase activity"/>
    <property type="evidence" value="ECO:0007669"/>
    <property type="project" value="InterPro"/>
</dbReference>
<keyword evidence="8" id="KW-0012">Acyltransferase</keyword>
<feature type="active site" description="Proton donor; for dehydratase activity" evidence="14">
    <location>
        <position position="1112"/>
    </location>
</feature>
<dbReference type="PROSITE" id="PS00012">
    <property type="entry name" value="PHOSPHOPANTETHEINE"/>
    <property type="match status" value="3"/>
</dbReference>
<comment type="caution">
    <text evidence="20">The sequence shown here is derived from an EMBL/GenBank/DDBJ whole genome shotgun (WGS) entry which is preliminary data.</text>
</comment>
<dbReference type="FunFam" id="1.10.1200.10:FF:000007">
    <property type="entry name" value="Probable polyketide synthase pks17"/>
    <property type="match status" value="3"/>
</dbReference>
<dbReference type="Pfam" id="PF14765">
    <property type="entry name" value="PS-DH"/>
    <property type="match status" value="2"/>
</dbReference>
<dbReference type="GO" id="GO:0006633">
    <property type="term" value="P:fatty acid biosynthetic process"/>
    <property type="evidence" value="ECO:0007669"/>
    <property type="project" value="InterPro"/>
</dbReference>
<dbReference type="SMART" id="SM00829">
    <property type="entry name" value="PKS_ER"/>
    <property type="match status" value="1"/>
</dbReference>
<feature type="domain" description="PKS/mFAS DH" evidence="19">
    <location>
        <begin position="2845"/>
        <end position="3116"/>
    </location>
</feature>
<dbReference type="FunFam" id="3.40.366.10:FF:000002">
    <property type="entry name" value="Probable polyketide synthase 2"/>
    <property type="match status" value="1"/>
</dbReference>
<dbReference type="Gene3D" id="3.40.50.11460">
    <property type="match status" value="1"/>
</dbReference>
<evidence type="ECO:0000256" key="16">
    <source>
        <dbReference type="SAM" id="MobiDB-lite"/>
    </source>
</evidence>
<dbReference type="PROSITE" id="PS00606">
    <property type="entry name" value="KS3_1"/>
    <property type="match status" value="3"/>
</dbReference>
<evidence type="ECO:0000256" key="9">
    <source>
        <dbReference type="ARBA" id="ARBA00052442"/>
    </source>
</evidence>
<dbReference type="Pfam" id="PF08659">
    <property type="entry name" value="KR"/>
    <property type="match status" value="3"/>
</dbReference>
<feature type="coiled-coil region" evidence="15">
    <location>
        <begin position="4"/>
        <end position="31"/>
    </location>
</feature>
<dbReference type="FunFam" id="3.40.47.10:FF:000019">
    <property type="entry name" value="Polyketide synthase type I"/>
    <property type="match status" value="3"/>
</dbReference>
<evidence type="ECO:0000256" key="3">
    <source>
        <dbReference type="ARBA" id="ARBA00022553"/>
    </source>
</evidence>
<comment type="catalytic activity">
    <reaction evidence="9">
        <text>6 (S)-methylmalonyl-CoA + propanoyl-CoA + 6 NADPH + 12 H(+) = 6-deoxyerythronolide B + 6 CO2 + 6 NADP(+) + 7 CoA + H2O</text>
        <dbReference type="Rhea" id="RHEA:23068"/>
        <dbReference type="ChEBI" id="CHEBI:15377"/>
        <dbReference type="ChEBI" id="CHEBI:15378"/>
        <dbReference type="ChEBI" id="CHEBI:16089"/>
        <dbReference type="ChEBI" id="CHEBI:16526"/>
        <dbReference type="ChEBI" id="CHEBI:57287"/>
        <dbReference type="ChEBI" id="CHEBI:57327"/>
        <dbReference type="ChEBI" id="CHEBI:57392"/>
        <dbReference type="ChEBI" id="CHEBI:57783"/>
        <dbReference type="ChEBI" id="CHEBI:58349"/>
        <dbReference type="EC" id="2.3.1.94"/>
    </reaction>
</comment>
<dbReference type="PROSITE" id="PS50075">
    <property type="entry name" value="CARRIER"/>
    <property type="match status" value="3"/>
</dbReference>
<dbReference type="Gene3D" id="3.40.366.10">
    <property type="entry name" value="Malonyl-Coenzyme A Acyl Carrier Protein, domain 2"/>
    <property type="match status" value="3"/>
</dbReference>
<dbReference type="InterPro" id="IPR013154">
    <property type="entry name" value="ADH-like_N"/>
</dbReference>
<dbReference type="Gene3D" id="3.40.50.720">
    <property type="entry name" value="NAD(P)-binding Rossmann-like Domain"/>
    <property type="match status" value="3"/>
</dbReference>
<name>A0A7Z0WJ46_9PSEU</name>
<evidence type="ECO:0000256" key="4">
    <source>
        <dbReference type="ARBA" id="ARBA00022679"/>
    </source>
</evidence>
<dbReference type="GO" id="GO:0033068">
    <property type="term" value="P:macrolide biosynthetic process"/>
    <property type="evidence" value="ECO:0007669"/>
    <property type="project" value="UniProtKB-ARBA"/>
</dbReference>
<dbReference type="SUPFAM" id="SSF53901">
    <property type="entry name" value="Thiolase-like"/>
    <property type="match status" value="3"/>
</dbReference>
<evidence type="ECO:0000256" key="12">
    <source>
        <dbReference type="ARBA" id="ARBA00063272"/>
    </source>
</evidence>
<evidence type="ECO:0000259" key="19">
    <source>
        <dbReference type="PROSITE" id="PS52019"/>
    </source>
</evidence>
<protein>
    <recommendedName>
        <fullName evidence="13">6-deoxyerythronolide-B synthase</fullName>
        <ecNumber evidence="13">2.3.1.94</ecNumber>
    </recommendedName>
</protein>
<dbReference type="GO" id="GO:0016491">
    <property type="term" value="F:oxidoreductase activity"/>
    <property type="evidence" value="ECO:0007669"/>
    <property type="project" value="InterPro"/>
</dbReference>
<dbReference type="InterPro" id="IPR020841">
    <property type="entry name" value="PKS_Beta-ketoAc_synthase_dom"/>
</dbReference>
<dbReference type="CDD" id="cd05195">
    <property type="entry name" value="enoyl_red"/>
    <property type="match status" value="1"/>
</dbReference>
<dbReference type="SMART" id="SM00826">
    <property type="entry name" value="PKS_DH"/>
    <property type="match status" value="2"/>
</dbReference>
<dbReference type="SUPFAM" id="SSF55048">
    <property type="entry name" value="Probable ACP-binding domain of malonyl-CoA ACP transacylase"/>
    <property type="match status" value="3"/>
</dbReference>
<dbReference type="Gene3D" id="3.30.70.3290">
    <property type="match status" value="3"/>
</dbReference>
<dbReference type="Pfam" id="PF00698">
    <property type="entry name" value="Acyl_transf_1"/>
    <property type="match status" value="3"/>
</dbReference>
<dbReference type="PANTHER" id="PTHR43775:SF51">
    <property type="entry name" value="INACTIVE PHENOLPHTHIOCEROL SYNTHESIS POLYKETIDE SYNTHASE TYPE I PKS1-RELATED"/>
    <property type="match status" value="1"/>
</dbReference>
<dbReference type="SMART" id="SM01294">
    <property type="entry name" value="PKS_PP_betabranch"/>
    <property type="match status" value="3"/>
</dbReference>
<gene>
    <name evidence="20" type="ORF">BLA60_27590</name>
</gene>
<dbReference type="Pfam" id="PF16197">
    <property type="entry name" value="KAsynt_C_assoc"/>
    <property type="match status" value="3"/>
</dbReference>
<evidence type="ECO:0000256" key="10">
    <source>
        <dbReference type="ARBA" id="ARBA00060158"/>
    </source>
</evidence>
<feature type="region of interest" description="Disordered" evidence="16">
    <location>
        <begin position="3486"/>
        <end position="3510"/>
    </location>
</feature>
<dbReference type="InterPro" id="IPR020806">
    <property type="entry name" value="PKS_PP-bd"/>
</dbReference>
<dbReference type="Pfam" id="PF08240">
    <property type="entry name" value="ADH_N"/>
    <property type="match status" value="1"/>
</dbReference>
<dbReference type="InterPro" id="IPR049552">
    <property type="entry name" value="PKS_DH_N"/>
</dbReference>
<dbReference type="Pfam" id="PF00109">
    <property type="entry name" value="ketoacyl-synt"/>
    <property type="match status" value="3"/>
</dbReference>
<feature type="domain" description="Carrier" evidence="17">
    <location>
        <begin position="4952"/>
        <end position="5027"/>
    </location>
</feature>
<dbReference type="InterPro" id="IPR014031">
    <property type="entry name" value="Ketoacyl_synth_C"/>
</dbReference>
<dbReference type="SUPFAM" id="SSF51735">
    <property type="entry name" value="NAD(P)-binding Rossmann-fold domains"/>
    <property type="match status" value="7"/>
</dbReference>
<evidence type="ECO:0000256" key="1">
    <source>
        <dbReference type="ARBA" id="ARBA00001957"/>
    </source>
</evidence>
<feature type="domain" description="Carrier" evidence="17">
    <location>
        <begin position="1893"/>
        <end position="1968"/>
    </location>
</feature>
<dbReference type="GO" id="GO:0004312">
    <property type="term" value="F:fatty acid synthase activity"/>
    <property type="evidence" value="ECO:0007669"/>
    <property type="project" value="TreeGrafter"/>
</dbReference>
<dbReference type="InterPro" id="IPR050091">
    <property type="entry name" value="PKS_NRPS_Biosynth_Enz"/>
</dbReference>
<dbReference type="SUPFAM" id="SSF47336">
    <property type="entry name" value="ACP-like"/>
    <property type="match status" value="3"/>
</dbReference>
<keyword evidence="15" id="KW-0175">Coiled coil</keyword>